<feature type="transmembrane region" description="Helical" evidence="1">
    <location>
        <begin position="30"/>
        <end position="52"/>
    </location>
</feature>
<feature type="transmembrane region" description="Helical" evidence="1">
    <location>
        <begin position="64"/>
        <end position="86"/>
    </location>
</feature>
<gene>
    <name evidence="2" type="ORF">HQ865_17660</name>
</gene>
<evidence type="ECO:0000313" key="3">
    <source>
        <dbReference type="Proteomes" id="UP000505355"/>
    </source>
</evidence>
<dbReference type="Proteomes" id="UP000505355">
    <property type="component" value="Chromosome"/>
</dbReference>
<accession>A0A7D4QGY5</accession>
<protein>
    <submittedName>
        <fullName evidence="2">Uncharacterized protein</fullName>
    </submittedName>
</protein>
<keyword evidence="1" id="KW-0812">Transmembrane</keyword>
<sequence length="192" mass="22241">MKRSVKAIIICIIWAILIIWDHYIDKYLGGLVHFISICAILVLTVLILINIVKEFINIYKCRRHLSWSVFAPLMLYLSVPFLGGLIDPAKLESTVVMRGCYEGTQNQAYLFFRADNTFELNWTGVFFYDKWYTGSWKKSKDTIVLQYNGDTVKALGDKVIIRDGYFKPVGKHADTVKYHKPMFYLGYCKGEN</sequence>
<evidence type="ECO:0000256" key="1">
    <source>
        <dbReference type="SAM" id="Phobius"/>
    </source>
</evidence>
<feature type="transmembrane region" description="Helical" evidence="1">
    <location>
        <begin position="7"/>
        <end position="24"/>
    </location>
</feature>
<keyword evidence="1" id="KW-1133">Transmembrane helix</keyword>
<proteinExistence type="predicted"/>
<dbReference type="AlphaFoldDB" id="A0A7D4QGY5"/>
<keyword evidence="1" id="KW-0472">Membrane</keyword>
<organism evidence="2 3">
    <name type="scientific">Mucilaginibacter mali</name>
    <dbReference type="NCBI Taxonomy" id="2740462"/>
    <lineage>
        <taxon>Bacteria</taxon>
        <taxon>Pseudomonadati</taxon>
        <taxon>Bacteroidota</taxon>
        <taxon>Sphingobacteriia</taxon>
        <taxon>Sphingobacteriales</taxon>
        <taxon>Sphingobacteriaceae</taxon>
        <taxon>Mucilaginibacter</taxon>
    </lineage>
</organism>
<dbReference type="RefSeq" id="WP_173416172.1">
    <property type="nucleotide sequence ID" value="NZ_CP054139.1"/>
</dbReference>
<name>A0A7D4QGY5_9SPHI</name>
<dbReference type="KEGG" id="mmab:HQ865_17660"/>
<reference evidence="2 3" key="1">
    <citation type="submission" date="2020-05" db="EMBL/GenBank/DDBJ databases">
        <title>Mucilaginibacter mali sp. nov.</title>
        <authorList>
            <person name="Kim H.S."/>
            <person name="Lee K.C."/>
            <person name="Suh M.K."/>
            <person name="Kim J.-S."/>
            <person name="Han K.-I."/>
            <person name="Eom M.K."/>
            <person name="Shin Y.K."/>
            <person name="Lee J.-S."/>
        </authorList>
    </citation>
    <scope>NUCLEOTIDE SEQUENCE [LARGE SCALE GENOMIC DNA]</scope>
    <source>
        <strain evidence="2 3">G2-14</strain>
    </source>
</reference>
<keyword evidence="3" id="KW-1185">Reference proteome</keyword>
<evidence type="ECO:0000313" key="2">
    <source>
        <dbReference type="EMBL" id="QKJ31512.1"/>
    </source>
</evidence>
<dbReference type="EMBL" id="CP054139">
    <property type="protein sequence ID" value="QKJ31512.1"/>
    <property type="molecule type" value="Genomic_DNA"/>
</dbReference>